<name>A0A383R8K4_PAEAL</name>
<accession>A0A383R8K4</accession>
<keyword evidence="1" id="KW-0808">Transferase</keyword>
<organism evidence="1 2">
    <name type="scientific">Paenibacillus alvei</name>
    <name type="common">Bacillus alvei</name>
    <dbReference type="NCBI Taxonomy" id="44250"/>
    <lineage>
        <taxon>Bacteria</taxon>
        <taxon>Bacillati</taxon>
        <taxon>Bacillota</taxon>
        <taxon>Bacilli</taxon>
        <taxon>Bacillales</taxon>
        <taxon>Paenibacillaceae</taxon>
        <taxon>Paenibacillus</taxon>
    </lineage>
</organism>
<evidence type="ECO:0000313" key="1">
    <source>
        <dbReference type="EMBL" id="SYX83278.1"/>
    </source>
</evidence>
<sequence>MQKTDILVSNNISSNRGIQKCGFIQYGEIDIDGQAHLYYKLRKSEWTGK</sequence>
<dbReference type="EMBL" id="LS992241">
    <property type="protein sequence ID" value="SYX83278.1"/>
    <property type="molecule type" value="Genomic_DNA"/>
</dbReference>
<protein>
    <submittedName>
        <fullName evidence="1">GCN5 family acetyltransferase</fullName>
    </submittedName>
</protein>
<proteinExistence type="predicted"/>
<dbReference type="GO" id="GO:0016740">
    <property type="term" value="F:transferase activity"/>
    <property type="evidence" value="ECO:0007669"/>
    <property type="project" value="UniProtKB-KW"/>
</dbReference>
<gene>
    <name evidence="1" type="ORF">PBLR_11700</name>
</gene>
<dbReference type="Proteomes" id="UP000304148">
    <property type="component" value="Chromosome"/>
</dbReference>
<dbReference type="AlphaFoldDB" id="A0A383R8K4"/>
<evidence type="ECO:0000313" key="2">
    <source>
        <dbReference type="Proteomes" id="UP000304148"/>
    </source>
</evidence>
<reference evidence="2" key="1">
    <citation type="submission" date="2018-08" db="EMBL/GenBank/DDBJ databases">
        <authorList>
            <person name="Chevrot R."/>
        </authorList>
    </citation>
    <scope>NUCLEOTIDE SEQUENCE [LARGE SCALE GENOMIC DNA]</scope>
</reference>